<dbReference type="Proteomes" id="UP000601435">
    <property type="component" value="Unassembled WGS sequence"/>
</dbReference>
<organism evidence="1 2">
    <name type="scientific">Symbiodinium necroappetens</name>
    <dbReference type="NCBI Taxonomy" id="1628268"/>
    <lineage>
        <taxon>Eukaryota</taxon>
        <taxon>Sar</taxon>
        <taxon>Alveolata</taxon>
        <taxon>Dinophyceae</taxon>
        <taxon>Suessiales</taxon>
        <taxon>Symbiodiniaceae</taxon>
        <taxon>Symbiodinium</taxon>
    </lineage>
</organism>
<dbReference type="EMBL" id="CAJNJA010073400">
    <property type="protein sequence ID" value="CAE7909608.1"/>
    <property type="molecule type" value="Genomic_DNA"/>
</dbReference>
<name>A0A813BKM9_9DINO</name>
<comment type="caution">
    <text evidence="1">The sequence shown here is derived from an EMBL/GenBank/DDBJ whole genome shotgun (WGS) entry which is preliminary data.</text>
</comment>
<reference evidence="1" key="1">
    <citation type="submission" date="2021-02" db="EMBL/GenBank/DDBJ databases">
        <authorList>
            <person name="Dougan E. K."/>
            <person name="Rhodes N."/>
            <person name="Thang M."/>
            <person name="Chan C."/>
        </authorList>
    </citation>
    <scope>NUCLEOTIDE SEQUENCE</scope>
</reference>
<dbReference type="AlphaFoldDB" id="A0A813BKM9"/>
<evidence type="ECO:0000313" key="2">
    <source>
        <dbReference type="Proteomes" id="UP000601435"/>
    </source>
</evidence>
<keyword evidence="2" id="KW-1185">Reference proteome</keyword>
<dbReference type="OrthoDB" id="413721at2759"/>
<sequence length="138" mass="15685">MNGAMKETLDRFHFEKVAFNMKCFGAAEQYQLMKHPKDSEEGFKEADPCEMTGTFGFAVVEIVVLRHRRNLRASNIPAILDAVAKKLADQDLDEWYTSVDEPAISLPKKKRRMEDLIFEADEFFVTRPVPPAVPPPVA</sequence>
<accession>A0A813BKM9</accession>
<proteinExistence type="predicted"/>
<evidence type="ECO:0000313" key="1">
    <source>
        <dbReference type="EMBL" id="CAE7909608.1"/>
    </source>
</evidence>
<protein>
    <submittedName>
        <fullName evidence="1">Uncharacterized protein</fullName>
    </submittedName>
</protein>
<gene>
    <name evidence="1" type="ORF">SNEC2469_LOCUS30919</name>
</gene>